<feature type="region of interest" description="Disordered" evidence="1">
    <location>
        <begin position="28"/>
        <end position="253"/>
    </location>
</feature>
<evidence type="ECO:0000256" key="1">
    <source>
        <dbReference type="SAM" id="MobiDB-lite"/>
    </source>
</evidence>
<feature type="compositionally biased region" description="Low complexity" evidence="1">
    <location>
        <begin position="221"/>
        <end position="231"/>
    </location>
</feature>
<proteinExistence type="predicted"/>
<feature type="compositionally biased region" description="Polar residues" evidence="1">
    <location>
        <begin position="28"/>
        <end position="47"/>
    </location>
</feature>
<keyword evidence="2" id="KW-1185">Reference proteome</keyword>
<evidence type="ECO:0000313" key="3">
    <source>
        <dbReference type="RefSeq" id="XP_006863833.1"/>
    </source>
</evidence>
<gene>
    <name evidence="3" type="primary">LOC102815452</name>
</gene>
<feature type="compositionally biased region" description="Pro residues" evidence="1">
    <location>
        <begin position="206"/>
        <end position="220"/>
    </location>
</feature>
<dbReference type="Proteomes" id="UP000504623">
    <property type="component" value="Unplaced"/>
</dbReference>
<evidence type="ECO:0000313" key="2">
    <source>
        <dbReference type="Proteomes" id="UP000504623"/>
    </source>
</evidence>
<reference evidence="3" key="1">
    <citation type="submission" date="2025-08" db="UniProtKB">
        <authorList>
            <consortium name="RefSeq"/>
        </authorList>
    </citation>
    <scope>IDENTIFICATION</scope>
    <source>
        <tissue evidence="3">Spleen</tissue>
    </source>
</reference>
<sequence>MAQCPQVGCAEGLELRFGASARRRQNVMGSFLSSSAQRSRPPQTAQGQELGALQPSGLKRPPQGPLDGRGRWEIMKALLAHRPDVDCAGPRPPTGARSLPSRDRPHALMRASKATEGRSGFFPEPLLRDPERPHPISAQARPRPASVPCRKLEGTGEWTASEQPQSVPPCLSPPSDLAPRRRLGTPGFAQRPAKPSAVPEGRLGDPPAPPRPRPARPAPSTPSGSGPGATARQRPGSAGSRSNATRATRAPGK</sequence>
<dbReference type="RefSeq" id="XP_006863833.1">
    <property type="nucleotide sequence ID" value="XM_006863771.1"/>
</dbReference>
<organism evidence="2 3">
    <name type="scientific">Chrysochloris asiatica</name>
    <name type="common">Cape golden mole</name>
    <dbReference type="NCBI Taxonomy" id="185453"/>
    <lineage>
        <taxon>Eukaryota</taxon>
        <taxon>Metazoa</taxon>
        <taxon>Chordata</taxon>
        <taxon>Craniata</taxon>
        <taxon>Vertebrata</taxon>
        <taxon>Euteleostomi</taxon>
        <taxon>Mammalia</taxon>
        <taxon>Eutheria</taxon>
        <taxon>Afrotheria</taxon>
        <taxon>Chrysochloridae</taxon>
        <taxon>Chrysochlorinae</taxon>
        <taxon>Chrysochloris</taxon>
    </lineage>
</organism>
<dbReference type="AlphaFoldDB" id="A0A9B0TJS2"/>
<name>A0A9B0TJS2_CHRAS</name>
<dbReference type="GeneID" id="102815452"/>
<protein>
    <submittedName>
        <fullName evidence="3">Vegetative cell wall protein gp1-like</fullName>
    </submittedName>
</protein>
<accession>A0A9B0TJS2</accession>